<keyword evidence="2" id="KW-1185">Reference proteome</keyword>
<proteinExistence type="predicted"/>
<reference evidence="1 2" key="1">
    <citation type="journal article" date="2020" name="Sci. Rep.">
        <title>A novel cyanobacterial geosmin producer, revising GeoA distribution and dispersion patterns in Bacteria.</title>
        <authorList>
            <person name="Churro C."/>
            <person name="Semedo-Aguiar A.P."/>
            <person name="Silva A.D."/>
            <person name="Pereira-Leal J.B."/>
            <person name="Leite R.B."/>
        </authorList>
    </citation>
    <scope>NUCLEOTIDE SEQUENCE [LARGE SCALE GENOMIC DNA]</scope>
    <source>
        <strain evidence="1 2">IPMA8</strain>
    </source>
</reference>
<dbReference type="Proteomes" id="UP000702425">
    <property type="component" value="Unassembled WGS sequence"/>
</dbReference>
<organism evidence="1 2">
    <name type="scientific">Microcoleus asticus IPMA8</name>
    <dbReference type="NCBI Taxonomy" id="2563858"/>
    <lineage>
        <taxon>Bacteria</taxon>
        <taxon>Bacillati</taxon>
        <taxon>Cyanobacteriota</taxon>
        <taxon>Cyanophyceae</taxon>
        <taxon>Oscillatoriophycideae</taxon>
        <taxon>Oscillatoriales</taxon>
        <taxon>Microcoleaceae</taxon>
        <taxon>Microcoleus</taxon>
        <taxon>Microcoleus asticus</taxon>
    </lineage>
</organism>
<dbReference type="EMBL" id="SRRZ01000103">
    <property type="protein sequence ID" value="NQE36911.1"/>
    <property type="molecule type" value="Genomic_DNA"/>
</dbReference>
<name>A0ABX2D2Q0_9CYAN</name>
<comment type="caution">
    <text evidence="1">The sequence shown here is derived from an EMBL/GenBank/DDBJ whole genome shotgun (WGS) entry which is preliminary data.</text>
</comment>
<evidence type="ECO:0008006" key="3">
    <source>
        <dbReference type="Google" id="ProtNLM"/>
    </source>
</evidence>
<accession>A0ABX2D2Q0</accession>
<evidence type="ECO:0000313" key="2">
    <source>
        <dbReference type="Proteomes" id="UP000702425"/>
    </source>
</evidence>
<evidence type="ECO:0000313" key="1">
    <source>
        <dbReference type="EMBL" id="NQE36911.1"/>
    </source>
</evidence>
<gene>
    <name evidence="1" type="ORF">E5S67_04677</name>
</gene>
<protein>
    <recommendedName>
        <fullName evidence="3">Secreted protein</fullName>
    </recommendedName>
</protein>
<sequence length="191" mass="20509">MFTVPLSIRMAPPPWLAAVAVFSVKMLLRMFKIPPPCLIAPPPKPLTVLAVKVELVIVTVPPLLNRAPPPPAVLPEKVTLVRFRVTPKPLRMPPVPLAKVRLEMLTGPVVVLSICTALLPLTVKLAAPGPFRVTLSLIVGSVVARVIVPVMAVRSIVSAPALALARVMASRSEFAPESLVLVTEKVTKTWL</sequence>